<reference evidence="3" key="1">
    <citation type="submission" date="2021-01" db="EMBL/GenBank/DDBJ databases">
        <title>Caligus Genome Assembly.</title>
        <authorList>
            <person name="Gallardo-Escarate C."/>
        </authorList>
    </citation>
    <scope>NUCLEOTIDE SEQUENCE [LARGE SCALE GENOMIC DNA]</scope>
</reference>
<evidence type="ECO:0000313" key="2">
    <source>
        <dbReference type="EMBL" id="QQP51817.1"/>
    </source>
</evidence>
<keyword evidence="3" id="KW-1185">Reference proteome</keyword>
<name>A0A7T8HKX8_CALRO</name>
<dbReference type="EMBL" id="CP045897">
    <property type="protein sequence ID" value="QQP51817.1"/>
    <property type="molecule type" value="Genomic_DNA"/>
</dbReference>
<organism evidence="2 3">
    <name type="scientific">Caligus rogercresseyi</name>
    <name type="common">Sea louse</name>
    <dbReference type="NCBI Taxonomy" id="217165"/>
    <lineage>
        <taxon>Eukaryota</taxon>
        <taxon>Metazoa</taxon>
        <taxon>Ecdysozoa</taxon>
        <taxon>Arthropoda</taxon>
        <taxon>Crustacea</taxon>
        <taxon>Multicrustacea</taxon>
        <taxon>Hexanauplia</taxon>
        <taxon>Copepoda</taxon>
        <taxon>Siphonostomatoida</taxon>
        <taxon>Caligidae</taxon>
        <taxon>Caligus</taxon>
    </lineage>
</organism>
<evidence type="ECO:0000256" key="1">
    <source>
        <dbReference type="SAM" id="MobiDB-lite"/>
    </source>
</evidence>
<dbReference type="Proteomes" id="UP000595437">
    <property type="component" value="Chromosome 8"/>
</dbReference>
<feature type="compositionally biased region" description="Basic and acidic residues" evidence="1">
    <location>
        <begin position="29"/>
        <end position="40"/>
    </location>
</feature>
<protein>
    <submittedName>
        <fullName evidence="2">Uncharacterized protein</fullName>
    </submittedName>
</protein>
<accession>A0A7T8HKX8</accession>
<evidence type="ECO:0000313" key="3">
    <source>
        <dbReference type="Proteomes" id="UP000595437"/>
    </source>
</evidence>
<feature type="non-terminal residue" evidence="2">
    <location>
        <position position="1"/>
    </location>
</feature>
<sequence>GHIHSPKQIKPLPLFNKSTPSKKIVNSNPEDHPHSPRNVRDPSSNNERPRTVTGVLMAAQQTKKRNSSG</sequence>
<proteinExistence type="predicted"/>
<feature type="non-terminal residue" evidence="2">
    <location>
        <position position="69"/>
    </location>
</feature>
<gene>
    <name evidence="2" type="ORF">FKW44_013276</name>
</gene>
<dbReference type="AlphaFoldDB" id="A0A7T8HKX8"/>
<feature type="region of interest" description="Disordered" evidence="1">
    <location>
        <begin position="1"/>
        <end position="69"/>
    </location>
</feature>
<feature type="compositionally biased region" description="Polar residues" evidence="1">
    <location>
        <begin position="16"/>
        <end position="28"/>
    </location>
</feature>